<evidence type="ECO:0000256" key="9">
    <source>
        <dbReference type="ARBA" id="ARBA00023306"/>
    </source>
</evidence>
<reference evidence="11" key="1">
    <citation type="submission" date="2013-05" db="EMBL/GenBank/DDBJ databases">
        <authorList>
            <person name="Yim A.K.Y."/>
            <person name="Chan T.F."/>
            <person name="Ji K.M."/>
            <person name="Liu X.Y."/>
            <person name="Zhou J.W."/>
            <person name="Li R.Q."/>
            <person name="Yang K.Y."/>
            <person name="Li J."/>
            <person name="Li M."/>
            <person name="Law P.T.W."/>
            <person name="Wu Y.L."/>
            <person name="Cai Z.L."/>
            <person name="Qin H."/>
            <person name="Bao Y."/>
            <person name="Leung R.K.K."/>
            <person name="Ng P.K.S."/>
            <person name="Zou J."/>
            <person name="Zhong X.J."/>
            <person name="Ran P.X."/>
            <person name="Zhong N.S."/>
            <person name="Liu Z.G."/>
            <person name="Tsui S.K.W."/>
        </authorList>
    </citation>
    <scope>NUCLEOTIDE SEQUENCE</scope>
    <source>
        <strain evidence="11">Derf</strain>
        <tissue evidence="11">Whole organism</tissue>
    </source>
</reference>
<comment type="similarity">
    <text evidence="2">Belongs to the ANKLE2 family.</text>
</comment>
<keyword evidence="5" id="KW-0132">Cell division</keyword>
<dbReference type="GO" id="GO:0044231">
    <property type="term" value="C:host cell presynaptic membrane"/>
    <property type="evidence" value="ECO:0007669"/>
    <property type="project" value="UniProtKB-KW"/>
</dbReference>
<gene>
    <name evidence="11" type="primary">ANKLE2</name>
    <name evidence="11" type="ORF">DERF_007249</name>
</gene>
<keyword evidence="7" id="KW-0040">ANK repeat</keyword>
<evidence type="ECO:0000259" key="10">
    <source>
        <dbReference type="Pfam" id="PF24567"/>
    </source>
</evidence>
<dbReference type="EMBL" id="ASGP02000003">
    <property type="protein sequence ID" value="KAH9516514.1"/>
    <property type="molecule type" value="Genomic_DNA"/>
</dbReference>
<keyword evidence="6" id="KW-0638">Presynaptic neurotoxin</keyword>
<dbReference type="Proteomes" id="UP000790347">
    <property type="component" value="Unassembled WGS sequence"/>
</dbReference>
<evidence type="ECO:0000256" key="4">
    <source>
        <dbReference type="ARBA" id="ARBA00022537"/>
    </source>
</evidence>
<dbReference type="SMART" id="SM00248">
    <property type="entry name" value="ANK"/>
    <property type="match status" value="2"/>
</dbReference>
<dbReference type="GO" id="GO:0044218">
    <property type="term" value="C:other organism cell membrane"/>
    <property type="evidence" value="ECO:0007669"/>
    <property type="project" value="UniProtKB-KW"/>
</dbReference>
<dbReference type="AlphaFoldDB" id="A0A922HZ03"/>
<evidence type="ECO:0000256" key="6">
    <source>
        <dbReference type="ARBA" id="ARBA00023028"/>
    </source>
</evidence>
<proteinExistence type="inferred from homology"/>
<dbReference type="Pfam" id="PF00023">
    <property type="entry name" value="Ank"/>
    <property type="match status" value="1"/>
</dbReference>
<dbReference type="InterPro" id="IPR036770">
    <property type="entry name" value="Ankyrin_rpt-contain_sf"/>
</dbReference>
<evidence type="ECO:0000256" key="2">
    <source>
        <dbReference type="ARBA" id="ARBA00007597"/>
    </source>
</evidence>
<keyword evidence="6" id="KW-0528">Neurotoxin</keyword>
<protein>
    <submittedName>
        <fullName evidence="11">Ankyrin repeats containing protein</fullName>
    </submittedName>
</protein>
<evidence type="ECO:0000256" key="3">
    <source>
        <dbReference type="ARBA" id="ARBA00022483"/>
    </source>
</evidence>
<dbReference type="GO" id="GO:0006887">
    <property type="term" value="P:exocytosis"/>
    <property type="evidence" value="ECO:0007669"/>
    <property type="project" value="UniProtKB-KW"/>
</dbReference>
<sequence length="550" mass="63874">MSECGQIQAWIHECMKIGYYGTYVTKADDTIMDRADMIFYASCIPQQARNSIPSPGFNPEHFISNDKNEILKLIKHYKGSRFKSFVQYDEALKFVLEENCDIVSNDSSNHISLQNSPSLQKVSGLQTVAEETPPFPSLDARELNVFKRAIVNKQLEAVKQFVYNNPRYLISNYFDSPTIIFQGARYNAVHLAIRNKSPEILNFILDTINSVDFVQKMNPNFSEELLIEKRDHLLDLYLNSPDKINYDTPLHMACKFGDLECITILVGYIPVLDTKKLNKQNLLPYQVVQETSLREKVQELVNSSVFITVSKSVENLDKSINKACQVGKKMLESTLKNTPEKNVQISAFVGPMTLERSRKIYEIFKSPKRCTPEQRRIRLQDQERGLERVFCELSKELDLQYCEYWPFLGSFVDFFNEKDLKKLNDHLRSVHDELFIIESLSKLNIKSNENDESEDEFLDAIEKSDDNDDDDDIYYTPSTSPKFEYQTIKIDFYINGRQKEKIDDDVYNVVRLALEKQFVNRSSDSLMNVKLQYPFLVHWFTNVGNSEIFL</sequence>
<dbReference type="GO" id="GO:0051301">
    <property type="term" value="P:cell division"/>
    <property type="evidence" value="ECO:0007669"/>
    <property type="project" value="UniProtKB-KW"/>
</dbReference>
<dbReference type="InterPro" id="IPR002110">
    <property type="entry name" value="Ankyrin_rpt"/>
</dbReference>
<evidence type="ECO:0000256" key="5">
    <source>
        <dbReference type="ARBA" id="ARBA00022618"/>
    </source>
</evidence>
<evidence type="ECO:0000256" key="7">
    <source>
        <dbReference type="ARBA" id="ARBA00023043"/>
    </source>
</evidence>
<keyword evidence="8" id="KW-1053">Target membrane</keyword>
<reference evidence="11" key="2">
    <citation type="journal article" date="2022" name="Res Sq">
        <title>Comparative Genomics Reveals Insights into the Divergent Evolution of Astigmatic Mites and Household Pest Adaptations.</title>
        <authorList>
            <person name="Xiong Q."/>
            <person name="Wan A.T.-Y."/>
            <person name="Liu X.-Y."/>
            <person name="Fung C.S.-H."/>
            <person name="Xiao X."/>
            <person name="Malainual N."/>
            <person name="Hou J."/>
            <person name="Wang L."/>
            <person name="Wang M."/>
            <person name="Yang K."/>
            <person name="Cui Y."/>
            <person name="Leung E."/>
            <person name="Nong W."/>
            <person name="Shin S.-K."/>
            <person name="Au S."/>
            <person name="Jeong K.Y."/>
            <person name="Chew F.T."/>
            <person name="Hui J."/>
            <person name="Leung T.F."/>
            <person name="Tungtrongchitr A."/>
            <person name="Zhong N."/>
            <person name="Liu Z."/>
            <person name="Tsui S."/>
        </authorList>
    </citation>
    <scope>NUCLEOTIDE SEQUENCE</scope>
    <source>
        <strain evidence="11">Derf</strain>
        <tissue evidence="11">Whole organism</tissue>
    </source>
</reference>
<keyword evidence="12" id="KW-1185">Reference proteome</keyword>
<keyword evidence="4" id="KW-1052">Target cell membrane</keyword>
<dbReference type="SUPFAM" id="SSF48403">
    <property type="entry name" value="Ankyrin repeat"/>
    <property type="match status" value="1"/>
</dbReference>
<dbReference type="InterPro" id="IPR056237">
    <property type="entry name" value="ANKLE2_3rd"/>
</dbReference>
<organism evidence="11 12">
    <name type="scientific">Dermatophagoides farinae</name>
    <name type="common">American house dust mite</name>
    <dbReference type="NCBI Taxonomy" id="6954"/>
    <lineage>
        <taxon>Eukaryota</taxon>
        <taxon>Metazoa</taxon>
        <taxon>Ecdysozoa</taxon>
        <taxon>Arthropoda</taxon>
        <taxon>Chelicerata</taxon>
        <taxon>Arachnida</taxon>
        <taxon>Acari</taxon>
        <taxon>Acariformes</taxon>
        <taxon>Sarcoptiformes</taxon>
        <taxon>Astigmata</taxon>
        <taxon>Psoroptidia</taxon>
        <taxon>Analgoidea</taxon>
        <taxon>Pyroglyphidae</taxon>
        <taxon>Dermatophagoidinae</taxon>
        <taxon>Dermatophagoides</taxon>
    </lineage>
</organism>
<keyword evidence="9" id="KW-0131">Cell cycle</keyword>
<evidence type="ECO:0000313" key="12">
    <source>
        <dbReference type="Proteomes" id="UP000790347"/>
    </source>
</evidence>
<dbReference type="Gene3D" id="1.25.40.20">
    <property type="entry name" value="Ankyrin repeat-containing domain"/>
    <property type="match status" value="1"/>
</dbReference>
<name>A0A922HZ03_DERFA</name>
<comment type="subcellular location">
    <subcellularLocation>
        <location evidence="1">Target cell membrane</location>
    </subcellularLocation>
</comment>
<dbReference type="PANTHER" id="PTHR12349:SF4">
    <property type="entry name" value="ANKYRIN REPEAT AND LEM DOMAIN-CONTAINING PROTEIN 2"/>
    <property type="match status" value="1"/>
</dbReference>
<accession>A0A922HZ03</accession>
<evidence type="ECO:0000313" key="11">
    <source>
        <dbReference type="EMBL" id="KAH9516514.1"/>
    </source>
</evidence>
<keyword evidence="6" id="KW-0800">Toxin</keyword>
<evidence type="ECO:0000256" key="8">
    <source>
        <dbReference type="ARBA" id="ARBA00023298"/>
    </source>
</evidence>
<feature type="domain" description="ANKLE2 third alpha/beta" evidence="10">
    <location>
        <begin position="329"/>
        <end position="404"/>
    </location>
</feature>
<keyword evidence="3" id="KW-0268">Exocytosis</keyword>
<dbReference type="PANTHER" id="PTHR12349">
    <property type="entry name" value="ANKYRIN REPEAT AND LEM DOMAIN-CONTAINING PROTEIN 2"/>
    <property type="match status" value="1"/>
</dbReference>
<evidence type="ECO:0000256" key="1">
    <source>
        <dbReference type="ARBA" id="ARBA00004175"/>
    </source>
</evidence>
<keyword evidence="8" id="KW-0472">Membrane</keyword>
<dbReference type="Pfam" id="PF24567">
    <property type="entry name" value="ANKLE2_3rd"/>
    <property type="match status" value="1"/>
</dbReference>
<comment type="caution">
    <text evidence="11">The sequence shown here is derived from an EMBL/GenBank/DDBJ whole genome shotgun (WGS) entry which is preliminary data.</text>
</comment>